<dbReference type="EMBL" id="JYIT01000083">
    <property type="protein sequence ID" value="KJL19889.1"/>
    <property type="molecule type" value="Genomic_DNA"/>
</dbReference>
<protein>
    <recommendedName>
        <fullName evidence="3">Prevent-host-death protein</fullName>
    </recommendedName>
</protein>
<evidence type="ECO:0000313" key="1">
    <source>
        <dbReference type="EMBL" id="KJL19889.1"/>
    </source>
</evidence>
<accession>A0A0F0KHH1</accession>
<gene>
    <name evidence="1" type="ORF">RL72_02935</name>
</gene>
<dbReference type="Proteomes" id="UP000033448">
    <property type="component" value="Unassembled WGS sequence"/>
</dbReference>
<name>A0A0F0KHH1_9MICO</name>
<dbReference type="Gene3D" id="3.30.160.620">
    <property type="match status" value="1"/>
</dbReference>
<dbReference type="PATRIC" id="fig|582680.7.peg.2992"/>
<evidence type="ECO:0000313" key="2">
    <source>
        <dbReference type="Proteomes" id="UP000033448"/>
    </source>
</evidence>
<comment type="caution">
    <text evidence="1">The sequence shown here is derived from an EMBL/GenBank/DDBJ whole genome shotgun (WGS) entry which is preliminary data.</text>
</comment>
<sequence>MSPSAAVDYPSFTSARTHFKDVLDATEQGRSVTVARDGQVSVVVPADRLRGFFFRTVSPRVEVTSDHGRIIALMSGRPFVSEGATVDDALSDLVLSLREYAEDWEARLQQAPNHRDNWSLVQLVKLSSDAQLLEWFERGGE</sequence>
<dbReference type="AlphaFoldDB" id="A0A0F0KHH1"/>
<proteinExistence type="predicted"/>
<keyword evidence="2" id="KW-1185">Reference proteome</keyword>
<dbReference type="Gene3D" id="3.40.1620.10">
    <property type="entry name" value="YefM-like domain"/>
    <property type="match status" value="1"/>
</dbReference>
<dbReference type="OrthoDB" id="3384455at2"/>
<organism evidence="1 2">
    <name type="scientific">Microbacterium azadirachtae</name>
    <dbReference type="NCBI Taxonomy" id="582680"/>
    <lineage>
        <taxon>Bacteria</taxon>
        <taxon>Bacillati</taxon>
        <taxon>Actinomycetota</taxon>
        <taxon>Actinomycetes</taxon>
        <taxon>Micrococcales</taxon>
        <taxon>Microbacteriaceae</taxon>
        <taxon>Microbacterium</taxon>
    </lineage>
</organism>
<reference evidence="1 2" key="1">
    <citation type="submission" date="2015-02" db="EMBL/GenBank/DDBJ databases">
        <title>Draft genome sequences of ten Microbacterium spp. with emphasis on heavy metal contaminated environments.</title>
        <authorList>
            <person name="Corretto E."/>
        </authorList>
    </citation>
    <scope>NUCLEOTIDE SEQUENCE [LARGE SCALE GENOMIC DNA]</scope>
    <source>
        <strain evidence="1 2">DSM 23848</strain>
    </source>
</reference>
<evidence type="ECO:0008006" key="3">
    <source>
        <dbReference type="Google" id="ProtNLM"/>
    </source>
</evidence>